<feature type="transmembrane region" description="Helical" evidence="1">
    <location>
        <begin position="2377"/>
        <end position="2399"/>
    </location>
</feature>
<keyword evidence="1" id="KW-0812">Transmembrane</keyword>
<dbReference type="Proteomes" id="UP000683925">
    <property type="component" value="Unassembled WGS sequence"/>
</dbReference>
<dbReference type="PANTHER" id="PTHR11319:SF35">
    <property type="entry name" value="OUTER MEMBRANE PROTEIN PMPC-RELATED"/>
    <property type="match status" value="1"/>
</dbReference>
<reference evidence="2" key="1">
    <citation type="submission" date="2021-01" db="EMBL/GenBank/DDBJ databases">
        <authorList>
            <consortium name="Genoscope - CEA"/>
            <person name="William W."/>
        </authorList>
    </citation>
    <scope>NUCLEOTIDE SEQUENCE</scope>
</reference>
<protein>
    <recommendedName>
        <fullName evidence="4">Transmembrane protein</fullName>
    </recommendedName>
</protein>
<feature type="transmembrane region" description="Helical" evidence="1">
    <location>
        <begin position="2483"/>
        <end position="2501"/>
    </location>
</feature>
<evidence type="ECO:0000256" key="1">
    <source>
        <dbReference type="SAM" id="Phobius"/>
    </source>
</evidence>
<dbReference type="InterPro" id="IPR006212">
    <property type="entry name" value="Furin_repeat"/>
</dbReference>
<dbReference type="OrthoDB" id="77931at2759"/>
<feature type="transmembrane region" description="Helical" evidence="1">
    <location>
        <begin position="2285"/>
        <end position="2310"/>
    </location>
</feature>
<feature type="transmembrane region" description="Helical" evidence="1">
    <location>
        <begin position="2322"/>
        <end position="2339"/>
    </location>
</feature>
<keyword evidence="1" id="KW-0472">Membrane</keyword>
<dbReference type="CDD" id="cd00064">
    <property type="entry name" value="FU"/>
    <property type="match status" value="1"/>
</dbReference>
<evidence type="ECO:0008006" key="4">
    <source>
        <dbReference type="Google" id="ProtNLM"/>
    </source>
</evidence>
<feature type="transmembrane region" description="Helical" evidence="1">
    <location>
        <begin position="2237"/>
        <end position="2258"/>
    </location>
</feature>
<sequence length="2642" mass="306703">MNIIASTFQDFQELSICNCVQISPKVIDSMDIQYLKYQIFTTQYANCDSFIFAGWFRIQEIIQLDQEFTYHFLNLKHNFENLQLSNKNLSPLQLFYKISPIQNKITITTYNYTFPSVNIDFSNDPFLITRNLDINNNIKLWHKIFVKQSQQQMIINFDFFEQNKVYTYEIQLDVHQFSNVQFKLYYGNLEQNSKNYFNIQIRNLVFLNCNDQFQQQNCHFSCETCDGPTNTDCLTCAESSKRLFLSQFKSCICPYGMIDKNENCLSYQDSNFQIEEDLNQIQKLQCEFGYFEMDKECIKCPSIISDTQVTCLECLNNPTSWHEVSACSTNLILNIRNTAKILQQNTILYKYNGDSLQPCLYCQQKGLQIQEEQYEELKLLSYGFISFCWKSFDQQVQKYQCYECPLSNCLECKMLETGAVCVRCGSSNYIENGICTSTPPAASSPNECLSPYYITSNKECKYCPIDKCKYCFEFYDDDLSKCTLYKDFEPFPFNEYLRIGCALCYDGYNFNFLTNLCEYSKPKTNNCLRAFINESGNEICLLSSSDDFSIAPEIINCEKYIQNCLQCILTKYFIIKCTVCKSEYTSSTLEGQCKQSILQNSKINTEGDIYQQDGWVQLIQSFMMNFLPNQYYYPFGTKWKYQDMSIQCLDGYARNPYGKCLKYCNSNCLQCIYSDREQQGERYECKTCPLNYFLQPIKVQNSGNCVKCSQLCQVCSMRSIEEIQSINSNFILNDQNEIYQMKCIQQIQDSRIQLNPYLQLAKYCFDDNCNMQLWIQIDKYLCQECTWEAFENQIINYEYCNEIGVTTINMRKQYEMFDEQIYSPQNHFVEIKSFLKEKIFSLQFLTLQIIGSDNQKMIFSQDRRPFIFNFDTIEFHKFAFSLSNSDILSIFNNNQKVNLLIKDCIFNSSQIINSASIFFTSKYGHLNFLNVSFNNFNFTNSSFLTLLSQSEIQTITIKTLSLKNCSFINSNLFQFELSQFKILIEDIKIDYCQFKNSSIFLFTSNSIMDKMILFNQITVKNSVFYQSSIINSTDQYQLRIQYLNIESNTFQESKAIIHLNNFSIFYVEVISNRFIQSALIVVEVVPSSLALCEVNQISVEKNLIQQSNILKLTTISQFNSFIVQLNNILFKEDSEESNSSVQSLLVTVSCYKLLVQNFQIINSNNLQVLQFTNVQEIQISNLIYENDYIQNKIPLSLDCVNSFDLKNQLLETIDCKHIKIANVRVTNFQSSDLALLYLMSTKYDISIAHERIDLENFHFRGNLLSKQSLTNFISLVSIYSENPQLITIKDFYFESNIFHQHIDDPSETFASLIYIYSPKSEVDIIHLSSSNNVLTNSSSSFISITSKVVKLFNYTAVNHNIANQTLWSKYYQIKFEQNQEQSQINSIISQTFKFNNKGGACLIAASSFSCLKSSFTNILSQRSSLFELKTQGQGSIILSNININSLNNDLLSMVDYPGSIYIYSVNSLLDLRIDRINFQNVFNRKSSSIFTIFPSQKYNYISISNMQLTNCISLINSFAKIEFTLDNKYSNKLFIENVTILQNEDMWINYFQKIGQLGSLEISEIITENSLIYIKGGHVQIKNFQFQGVFITQLLYIHSPNKILIQNIQINQIQTFYPLNLIEINLSQDIQSQVFFHSINVEKFKIYEVTNQNTPDNIQNVIYSIIGCSIIKQSLLDDDTFKEYSLFDSSIYKLQLNAQQSGSIIYLSSASNKAFIYFTFINLLNNICHKCLQGLINLQVDNNYKVQISELHCIGNYIEQFGCLNLESKDSSSSNIIQITQSVFLNNNGTQGIAIKSSKVKLHLQQCLIMYNNANQAGGGLHLEISTQDLKLKQVSIQHNIAKEGGGIYFIGNSNLNSQNFLQSSVNFNRAIQQANNLVESPTHLVLSINSIELNSSSFIINGTQTNMLLLQPYKILEQGKLILTKYLLMPSNQQITKFSIFNPQVQTYQSYIESIQVLFKNSQNEILPFISDCSCQIEENIIFNNQTVIQGPLISKNEKLNSQTNSLDLGSLEFEFNPYQEEYSHYQINIKCFLEQSSKMLQYFFKAKSFKCQLGEFKVESGCQKCQPNQGYYSVTYNATKCSIFDQTKFENITQNSLQLQMGYWRPNYLSDSTEYCFKNPKYCKGGWEVGNYLCVLGHIGGLCEECDKYNIQGYGNFFKDQQSLVCLNCFQFQDSILPFILTSFWTLLSILMTLKSIDKTNTLFTQLKIRQKFNYIIFKLDQDHESILLKMLLNYFWIFSVIFSFNIKFTFALSFINHAGNPSFFMANNLDCYLQEISEIELIYSRIIATITLIILQLLIICIGFAIYSLVSKKTFNRSMISATCLYLYVSNYAAIIKQFCSILSSRRISDINYIQGDVSLVFGYENHYTWIQTFIIPGLGFFGCCIPFSLFFLMFIKKDQLDDVKLRRHICYLFNEYNSDKYFWEEIKLAKKTIIIIIMTYFEINILLKASLLGLCLLFYQLLAVQNKPYIISSLNNLDLQTGQICSIAIFLASALYVCDQQDQVFFSVLLQVLITLLCIKLCFPFVFDISRVYIRKYRIQCVSLLLKLFQCINGNFCLTTYLSQYKKKLIERDKRLKLRFFKLKQFLLSISKAQIKQQRYMTVLMGSQSSVRVKLNTSEIEQRKLVKIELERLFETSN</sequence>
<name>A0A8S1XGA7_PAROT</name>
<organism evidence="2 3">
    <name type="scientific">Paramecium octaurelia</name>
    <dbReference type="NCBI Taxonomy" id="43137"/>
    <lineage>
        <taxon>Eukaryota</taxon>
        <taxon>Sar</taxon>
        <taxon>Alveolata</taxon>
        <taxon>Ciliophora</taxon>
        <taxon>Intramacronucleata</taxon>
        <taxon>Oligohymenophorea</taxon>
        <taxon>Peniculida</taxon>
        <taxon>Parameciidae</taxon>
        <taxon>Paramecium</taxon>
    </lineage>
</organism>
<keyword evidence="3" id="KW-1185">Reference proteome</keyword>
<feature type="transmembrane region" description="Helical" evidence="1">
    <location>
        <begin position="2437"/>
        <end position="2463"/>
    </location>
</feature>
<proteinExistence type="predicted"/>
<evidence type="ECO:0000313" key="3">
    <source>
        <dbReference type="Proteomes" id="UP000683925"/>
    </source>
</evidence>
<dbReference type="PANTHER" id="PTHR11319">
    <property type="entry name" value="G PROTEIN-COUPLED RECEPTOR-RELATED"/>
    <property type="match status" value="1"/>
</dbReference>
<gene>
    <name evidence="2" type="ORF">POCTA_138.1.T1200196</name>
</gene>
<evidence type="ECO:0000313" key="2">
    <source>
        <dbReference type="EMBL" id="CAD8199921.1"/>
    </source>
</evidence>
<dbReference type="OMA" id="CLRAFIN"/>
<accession>A0A8S1XGA7</accession>
<comment type="caution">
    <text evidence="2">The sequence shown here is derived from an EMBL/GenBank/DDBJ whole genome shotgun (WGS) entry which is preliminary data.</text>
</comment>
<dbReference type="EMBL" id="CAJJDP010000120">
    <property type="protein sequence ID" value="CAD8199921.1"/>
    <property type="molecule type" value="Genomic_DNA"/>
</dbReference>
<keyword evidence="1" id="KW-1133">Transmembrane helix</keyword>
<feature type="transmembrane region" description="Helical" evidence="1">
    <location>
        <begin position="2508"/>
        <end position="2531"/>
    </location>
</feature>
<feature type="transmembrane region" description="Helical" evidence="1">
    <location>
        <begin position="2178"/>
        <end position="2196"/>
    </location>
</feature>